<dbReference type="SMART" id="SM00355">
    <property type="entry name" value="ZnF_C2H2"/>
    <property type="match status" value="4"/>
</dbReference>
<evidence type="ECO:0000313" key="4">
    <source>
        <dbReference type="Proteomes" id="UP001187315"/>
    </source>
</evidence>
<feature type="domain" description="C2H2-type" evidence="2">
    <location>
        <begin position="37"/>
        <end position="60"/>
    </location>
</feature>
<gene>
    <name evidence="3" type="ORF">Q7C36_012521</name>
</gene>
<sequence>MQWTCKYCTFCAEKRGYLLKHYRLKHGCHTRISPLPCLHKECLCTFKSFNALKVHLSTWHTQKDLGNMGETAFHCQLCDFVEPCTEADFFTHLRRHLKLKQKVSCPYQGCNFQSNVYSTFNAHKSKEHQDHNKMAFKPEIVSHNELEEPSPHINIQPEDSAPETDEVEFEVTELSEDVENLESQLEHNVAALFLKMSSILNISENALQEVIKQINQIYVLSQPLLHTSVGKILNQHCGDVEDSLVSEMAKVFTENNLFLKFTSTGGSLSTTSKRTSYISKEFSVVTPVEFVLKNDRQTITLLNNGDILDKAMSAETNLSQGYRSHRDGSRFKDNSLLTEEEFRIALYLYIDDFEVANPLGTSRKKHKLCAIYWVLGNLHPKFRSSDVVELSVSASFSEESVCFLDCKIAEHRDIFQKVFPNEKLRPKHHYIEHYPQLIQTFGPLCDAFCKVVHHIHNFKNIPLTLAVRHQHMIAFHLAATSFFKPSVEINKVKSVIVASFPENVKNCLYLMNNYQNTVLVAASVCIDGIKYSANMVISFGSCSGLPDFRQIAKIVVINTDIIFVSRLMTSWYNEHLRAYELCSSHLSTFSVTQLSELNDVFPISLYRVGDKQLVTRKRHILC</sequence>
<reference evidence="3" key="1">
    <citation type="submission" date="2023-08" db="EMBL/GenBank/DDBJ databases">
        <title>Pelteobagrus vachellii genome.</title>
        <authorList>
            <person name="Liu H."/>
        </authorList>
    </citation>
    <scope>NUCLEOTIDE SEQUENCE</scope>
    <source>
        <strain evidence="3">PRFRI_2022a</strain>
        <tissue evidence="3">Muscle</tissue>
    </source>
</reference>
<accession>A0AA88MPL1</accession>
<keyword evidence="4" id="KW-1185">Reference proteome</keyword>
<comment type="caution">
    <text evidence="3">The sequence shown here is derived from an EMBL/GenBank/DDBJ whole genome shotgun (WGS) entry which is preliminary data.</text>
</comment>
<evidence type="ECO:0000259" key="2">
    <source>
        <dbReference type="PROSITE" id="PS00028"/>
    </source>
</evidence>
<organism evidence="3 4">
    <name type="scientific">Tachysurus vachellii</name>
    <name type="common">Darkbarbel catfish</name>
    <name type="synonym">Pelteobagrus vachellii</name>
    <dbReference type="NCBI Taxonomy" id="175792"/>
    <lineage>
        <taxon>Eukaryota</taxon>
        <taxon>Metazoa</taxon>
        <taxon>Chordata</taxon>
        <taxon>Craniata</taxon>
        <taxon>Vertebrata</taxon>
        <taxon>Euteleostomi</taxon>
        <taxon>Actinopterygii</taxon>
        <taxon>Neopterygii</taxon>
        <taxon>Teleostei</taxon>
        <taxon>Ostariophysi</taxon>
        <taxon>Siluriformes</taxon>
        <taxon>Bagridae</taxon>
        <taxon>Tachysurus</taxon>
    </lineage>
</organism>
<evidence type="ECO:0000256" key="1">
    <source>
        <dbReference type="SAM" id="Coils"/>
    </source>
</evidence>
<dbReference type="InterPro" id="IPR013087">
    <property type="entry name" value="Znf_C2H2_type"/>
</dbReference>
<protein>
    <recommendedName>
        <fullName evidence="2">C2H2-type domain-containing protein</fullName>
    </recommendedName>
</protein>
<dbReference type="EMBL" id="JAVHJS010000012">
    <property type="protein sequence ID" value="KAK2840942.1"/>
    <property type="molecule type" value="Genomic_DNA"/>
</dbReference>
<evidence type="ECO:0000313" key="3">
    <source>
        <dbReference type="EMBL" id="KAK2840942.1"/>
    </source>
</evidence>
<dbReference type="PROSITE" id="PS00028">
    <property type="entry name" value="ZINC_FINGER_C2H2_1"/>
    <property type="match status" value="1"/>
</dbReference>
<proteinExistence type="predicted"/>
<name>A0AA88MPL1_TACVA</name>
<dbReference type="Proteomes" id="UP001187315">
    <property type="component" value="Unassembled WGS sequence"/>
</dbReference>
<feature type="coiled-coil region" evidence="1">
    <location>
        <begin position="164"/>
        <end position="191"/>
    </location>
</feature>
<keyword evidence="1" id="KW-0175">Coiled coil</keyword>
<dbReference type="AlphaFoldDB" id="A0AA88MPL1"/>